<dbReference type="GO" id="GO:0050660">
    <property type="term" value="F:flavin adenine dinucleotide binding"/>
    <property type="evidence" value="ECO:0007669"/>
    <property type="project" value="InterPro"/>
</dbReference>
<feature type="binding site" evidence="8">
    <location>
        <begin position="194"/>
        <end position="201"/>
    </location>
    <ligand>
        <name>NAD(+)</name>
        <dbReference type="ChEBI" id="CHEBI:57540"/>
    </ligand>
</feature>
<evidence type="ECO:0000313" key="14">
    <source>
        <dbReference type="Proteomes" id="UP001255856"/>
    </source>
</evidence>
<keyword evidence="3 8" id="KW-0274">FAD</keyword>
<dbReference type="EMBL" id="JASFZW010000001">
    <property type="protein sequence ID" value="KAK2080617.1"/>
    <property type="molecule type" value="Genomic_DNA"/>
</dbReference>
<feature type="domain" description="FAD/NAD(P)-binding" evidence="12">
    <location>
        <begin position="9"/>
        <end position="343"/>
    </location>
</feature>
<feature type="binding site" evidence="8">
    <location>
        <position position="66"/>
    </location>
    <ligand>
        <name>FAD</name>
        <dbReference type="ChEBI" id="CHEBI:57692"/>
    </ligand>
</feature>
<reference evidence="13" key="1">
    <citation type="submission" date="2021-01" db="EMBL/GenBank/DDBJ databases">
        <authorList>
            <person name="Eckstrom K.M.E."/>
        </authorList>
    </citation>
    <scope>NUCLEOTIDE SEQUENCE</scope>
    <source>
        <strain evidence="13">UVCC 0001</strain>
    </source>
</reference>
<keyword evidence="2 10" id="KW-0285">Flavoprotein</keyword>
<accession>A0AAD9IPG5</accession>
<comment type="similarity">
    <text evidence="1 10">Belongs to the class-I pyridine nucleotide-disulfide oxidoreductase family.</text>
</comment>
<evidence type="ECO:0000256" key="5">
    <source>
        <dbReference type="ARBA" id="ARBA00023157"/>
    </source>
</evidence>
<dbReference type="InterPro" id="IPR046952">
    <property type="entry name" value="GSHR/TRXR-like"/>
</dbReference>
<comment type="cofactor">
    <cofactor evidence="8">
        <name>FAD</name>
        <dbReference type="ChEBI" id="CHEBI:57692"/>
    </cofactor>
    <text evidence="8">Binds 1 FAD per subunit.</text>
</comment>
<keyword evidence="4 10" id="KW-0560">Oxidoreductase</keyword>
<feature type="binding site" evidence="8">
    <location>
        <position position="129"/>
    </location>
    <ligand>
        <name>FAD</name>
        <dbReference type="ChEBI" id="CHEBI:57692"/>
    </ligand>
</feature>
<evidence type="ECO:0000256" key="9">
    <source>
        <dbReference type="PIRSR" id="PIRSR000350-4"/>
    </source>
</evidence>
<dbReference type="PROSITE" id="PS00076">
    <property type="entry name" value="PYRIDINE_REDOX_1"/>
    <property type="match status" value="1"/>
</dbReference>
<dbReference type="PANTHER" id="PTHR42737">
    <property type="entry name" value="GLUTATHIONE REDUCTASE"/>
    <property type="match status" value="1"/>
</dbReference>
<evidence type="ECO:0000256" key="2">
    <source>
        <dbReference type="ARBA" id="ARBA00022630"/>
    </source>
</evidence>
<keyword evidence="6 10" id="KW-0676">Redox-active center</keyword>
<evidence type="ECO:0000259" key="11">
    <source>
        <dbReference type="Pfam" id="PF02852"/>
    </source>
</evidence>
<feature type="binding site" evidence="8">
    <location>
        <position position="286"/>
    </location>
    <ligand>
        <name>NAD(+)</name>
        <dbReference type="ChEBI" id="CHEBI:57540"/>
    </ligand>
</feature>
<dbReference type="SUPFAM" id="SSF51905">
    <property type="entry name" value="FAD/NAD(P)-binding domain"/>
    <property type="match status" value="1"/>
</dbReference>
<dbReference type="InterPro" id="IPR001100">
    <property type="entry name" value="Pyr_nuc-diS_OxRdtase"/>
</dbReference>
<sequence>MAENHDEMYDLVTIGAGSGGVRASRVAASKYGKKVAIVELPFDFVSDENHGGAGGTCVIRGCVPKKLLVYASEFSDAFKQAEGFGWGESRPPHELARLIAKKNDEIRRLNGVYSKLLGGAGVEFLEGRGVVLDPHTVEVRAADGSVRRLRTKNILVATGGHAVKIPIPGAEHAITSDEALVLEELPGSSVVVIGGGYIAVEFAGIFRGLGANVHLMHRAPLPLRKFDDECRSQVLENLRGRGVDVLAGCQPLRVEREGEGAFVVHYTDPSGAERSVRCGVVMMATGRRPRTRGIGLEDAGVEMDAKSGAVKVDAYSRTSVPSIWAIGDATERMELTPVAIMEGKALVETLFGPEPVKPDYEYIASAVFCQPPLGTVGMTEEEAVAKLAGELDVYVSKFRPMRNTLSGSPEKTLMKMLVHVASDKVVGCHMVGPDAGEIMQGLAVALKCGATKRQFDATVGIHPTAAEEWVTMSSATR</sequence>
<proteinExistence type="inferred from homology"/>
<evidence type="ECO:0000256" key="10">
    <source>
        <dbReference type="RuleBase" id="RU003691"/>
    </source>
</evidence>
<dbReference type="InterPro" id="IPR012999">
    <property type="entry name" value="Pyr_OxRdtase_I_AS"/>
</dbReference>
<dbReference type="InterPro" id="IPR036188">
    <property type="entry name" value="FAD/NAD-bd_sf"/>
</dbReference>
<dbReference type="Pfam" id="PF02852">
    <property type="entry name" value="Pyr_redox_dim"/>
    <property type="match status" value="1"/>
</dbReference>
<dbReference type="AlphaFoldDB" id="A0AAD9IPG5"/>
<feature type="binding site" evidence="8">
    <location>
        <position position="328"/>
    </location>
    <ligand>
        <name>FAD</name>
        <dbReference type="ChEBI" id="CHEBI:57692"/>
    </ligand>
</feature>
<evidence type="ECO:0000259" key="12">
    <source>
        <dbReference type="Pfam" id="PF07992"/>
    </source>
</evidence>
<dbReference type="NCBIfam" id="NF004776">
    <property type="entry name" value="PRK06116.1"/>
    <property type="match status" value="1"/>
</dbReference>
<dbReference type="PIRSF" id="PIRSF000350">
    <property type="entry name" value="Mercury_reductase_MerA"/>
    <property type="match status" value="1"/>
</dbReference>
<feature type="disulfide bond" description="Redox-active" evidence="9">
    <location>
        <begin position="57"/>
        <end position="62"/>
    </location>
</feature>
<keyword evidence="8" id="KW-0547">Nucleotide-binding</keyword>
<dbReference type="GO" id="GO:0004362">
    <property type="term" value="F:glutathione-disulfide reductase (NADPH) activity"/>
    <property type="evidence" value="ECO:0007669"/>
    <property type="project" value="TreeGrafter"/>
</dbReference>
<dbReference type="GO" id="GO:0006749">
    <property type="term" value="P:glutathione metabolic process"/>
    <property type="evidence" value="ECO:0007669"/>
    <property type="project" value="TreeGrafter"/>
</dbReference>
<dbReference type="SUPFAM" id="SSF55424">
    <property type="entry name" value="FAD/NAD-linked reductases, dimerisation (C-terminal) domain"/>
    <property type="match status" value="1"/>
</dbReference>
<dbReference type="GO" id="GO:0005739">
    <property type="term" value="C:mitochondrion"/>
    <property type="evidence" value="ECO:0007669"/>
    <property type="project" value="TreeGrafter"/>
</dbReference>
<evidence type="ECO:0000256" key="4">
    <source>
        <dbReference type="ARBA" id="ARBA00023002"/>
    </source>
</evidence>
<keyword evidence="8" id="KW-0520">NAD</keyword>
<evidence type="ECO:0000256" key="7">
    <source>
        <dbReference type="PIRSR" id="PIRSR000350-2"/>
    </source>
</evidence>
<dbReference type="Pfam" id="PF07992">
    <property type="entry name" value="Pyr_redox_2"/>
    <property type="match status" value="1"/>
</dbReference>
<dbReference type="InterPro" id="IPR004099">
    <property type="entry name" value="Pyr_nucl-diS_OxRdtase_dimer"/>
</dbReference>
<dbReference type="GO" id="GO:0045454">
    <property type="term" value="P:cell redox homeostasis"/>
    <property type="evidence" value="ECO:0007669"/>
    <property type="project" value="InterPro"/>
</dbReference>
<evidence type="ECO:0008006" key="15">
    <source>
        <dbReference type="Google" id="ProtNLM"/>
    </source>
</evidence>
<evidence type="ECO:0000256" key="6">
    <source>
        <dbReference type="ARBA" id="ARBA00023284"/>
    </source>
</evidence>
<protein>
    <recommendedName>
        <fullName evidence="15">GRase</fullName>
    </recommendedName>
</protein>
<evidence type="ECO:0000256" key="1">
    <source>
        <dbReference type="ARBA" id="ARBA00007532"/>
    </source>
</evidence>
<gene>
    <name evidence="13" type="ORF">QBZ16_000471</name>
</gene>
<feature type="domain" description="Pyridine nucleotide-disulphide oxidoreductase dimerisation" evidence="11">
    <location>
        <begin position="363"/>
        <end position="472"/>
    </location>
</feature>
<dbReference type="Proteomes" id="UP001255856">
    <property type="component" value="Unassembled WGS sequence"/>
</dbReference>
<dbReference type="InterPro" id="IPR016156">
    <property type="entry name" value="FAD/NAD-linked_Rdtase_dimer_sf"/>
</dbReference>
<evidence type="ECO:0000313" key="13">
    <source>
        <dbReference type="EMBL" id="KAK2080617.1"/>
    </source>
</evidence>
<dbReference type="GO" id="GO:0034599">
    <property type="term" value="P:cellular response to oxidative stress"/>
    <property type="evidence" value="ECO:0007669"/>
    <property type="project" value="TreeGrafter"/>
</dbReference>
<keyword evidence="5" id="KW-1015">Disulfide bond</keyword>
<keyword evidence="14" id="KW-1185">Reference proteome</keyword>
<dbReference type="PRINTS" id="PR00368">
    <property type="entry name" value="FADPNR"/>
</dbReference>
<dbReference type="PANTHER" id="PTHR42737:SF2">
    <property type="entry name" value="GLUTATHIONE REDUCTASE"/>
    <property type="match status" value="1"/>
</dbReference>
<dbReference type="GO" id="GO:0005829">
    <property type="term" value="C:cytosol"/>
    <property type="evidence" value="ECO:0007669"/>
    <property type="project" value="TreeGrafter"/>
</dbReference>
<organism evidence="13 14">
    <name type="scientific">Prototheca wickerhamii</name>
    <dbReference type="NCBI Taxonomy" id="3111"/>
    <lineage>
        <taxon>Eukaryota</taxon>
        <taxon>Viridiplantae</taxon>
        <taxon>Chlorophyta</taxon>
        <taxon>core chlorophytes</taxon>
        <taxon>Trebouxiophyceae</taxon>
        <taxon>Chlorellales</taxon>
        <taxon>Chlorellaceae</taxon>
        <taxon>Prototheca</taxon>
    </lineage>
</organism>
<evidence type="ECO:0000256" key="8">
    <source>
        <dbReference type="PIRSR" id="PIRSR000350-3"/>
    </source>
</evidence>
<evidence type="ECO:0000256" key="3">
    <source>
        <dbReference type="ARBA" id="ARBA00022827"/>
    </source>
</evidence>
<name>A0AAD9IPG5_PROWI</name>
<dbReference type="PRINTS" id="PR00411">
    <property type="entry name" value="PNDRDTASEI"/>
</dbReference>
<dbReference type="Gene3D" id="3.50.50.60">
    <property type="entry name" value="FAD/NAD(P)-binding domain"/>
    <property type="match status" value="2"/>
</dbReference>
<feature type="active site" description="Proton acceptor" evidence="7">
    <location>
        <position position="462"/>
    </location>
</feature>
<dbReference type="Gene3D" id="3.30.390.30">
    <property type="match status" value="1"/>
</dbReference>
<dbReference type="InterPro" id="IPR023753">
    <property type="entry name" value="FAD/NAD-binding_dom"/>
</dbReference>
<comment type="caution">
    <text evidence="13">The sequence shown here is derived from an EMBL/GenBank/DDBJ whole genome shotgun (WGS) entry which is preliminary data.</text>
</comment>